<reference evidence="2 3" key="1">
    <citation type="journal article" date="2010" name="Cell">
        <title>The genome of Naegleria gruberi illuminates early eukaryotic versatility.</title>
        <authorList>
            <person name="Fritz-Laylin L.K."/>
            <person name="Prochnik S.E."/>
            <person name="Ginger M.L."/>
            <person name="Dacks J.B."/>
            <person name="Carpenter M.L."/>
            <person name="Field M.C."/>
            <person name="Kuo A."/>
            <person name="Paredez A."/>
            <person name="Chapman J."/>
            <person name="Pham J."/>
            <person name="Shu S."/>
            <person name="Neupane R."/>
            <person name="Cipriano M."/>
            <person name="Mancuso J."/>
            <person name="Tu H."/>
            <person name="Salamov A."/>
            <person name="Lindquist E."/>
            <person name="Shapiro H."/>
            <person name="Lucas S."/>
            <person name="Grigoriev I.V."/>
            <person name="Cande W.Z."/>
            <person name="Fulton C."/>
            <person name="Rokhsar D.S."/>
            <person name="Dawson S.C."/>
        </authorList>
    </citation>
    <scope>NUCLEOTIDE SEQUENCE [LARGE SCALE GENOMIC DNA]</scope>
    <source>
        <strain evidence="2 3">NEG-M</strain>
    </source>
</reference>
<name>D2VME9_NAEGR</name>
<keyword evidence="3" id="KW-1185">Reference proteome</keyword>
<dbReference type="VEuPathDB" id="AmoebaDB:NAEGRDRAFT_70109"/>
<feature type="compositionally biased region" description="Acidic residues" evidence="1">
    <location>
        <begin position="160"/>
        <end position="188"/>
    </location>
</feature>
<evidence type="ECO:0000313" key="2">
    <source>
        <dbReference type="EMBL" id="EFC42050.1"/>
    </source>
</evidence>
<feature type="compositionally biased region" description="Acidic residues" evidence="1">
    <location>
        <begin position="1"/>
        <end position="11"/>
    </location>
</feature>
<dbReference type="EMBL" id="GG738882">
    <property type="protein sequence ID" value="EFC42050.1"/>
    <property type="molecule type" value="Genomic_DNA"/>
</dbReference>
<accession>D2VME9</accession>
<dbReference type="InParanoid" id="D2VME9"/>
<gene>
    <name evidence="2" type="ORF">NAEGRDRAFT_70109</name>
</gene>
<dbReference type="KEGG" id="ngr:NAEGRDRAFT_70109"/>
<feature type="compositionally biased region" description="Polar residues" evidence="1">
    <location>
        <begin position="138"/>
        <end position="150"/>
    </location>
</feature>
<feature type="region of interest" description="Disordered" evidence="1">
    <location>
        <begin position="126"/>
        <end position="189"/>
    </location>
</feature>
<organism evidence="3">
    <name type="scientific">Naegleria gruberi</name>
    <name type="common">Amoeba</name>
    <dbReference type="NCBI Taxonomy" id="5762"/>
    <lineage>
        <taxon>Eukaryota</taxon>
        <taxon>Discoba</taxon>
        <taxon>Heterolobosea</taxon>
        <taxon>Tetramitia</taxon>
        <taxon>Eutetramitia</taxon>
        <taxon>Vahlkampfiidae</taxon>
        <taxon>Naegleria</taxon>
    </lineage>
</organism>
<feature type="region of interest" description="Disordered" evidence="1">
    <location>
        <begin position="1"/>
        <end position="25"/>
    </location>
</feature>
<protein>
    <submittedName>
        <fullName evidence="2">Predicted protein</fullName>
    </submittedName>
</protein>
<feature type="region of interest" description="Disordered" evidence="1">
    <location>
        <begin position="79"/>
        <end position="103"/>
    </location>
</feature>
<evidence type="ECO:0000256" key="1">
    <source>
        <dbReference type="SAM" id="MobiDB-lite"/>
    </source>
</evidence>
<sequence length="512" mass="58281">MSSSSSDDEYDAALLDETSESSEDEAKMISGMIRDGINILERTNTSSSMSANTTRINSSSYGSGYPFINPIDNRMISMEDDDESQSSSYASIQKNHHQHRRQPNFNNIYFRLDEENLENRLGVGSSAMHSRMGSSSMINDSASYNGSMMANRSEGVISSSDEDSSSEMDESDTTEDDEEMEDEEDEENVDLREWQICYPTNTSTLYTSSNNFGSSSAPIEISHEENSFINETIFSLMAKNQKLIELIGSESPIIDYSYVLQTRSDDPTPYIPENLYTSLVYQFHQTVLFHEKIRRNYEKIIADIKLAFRDTGEEVQKIVQVVEMNQIPVPANLIPEKQGGVTKDVIAGDIRGLELMKPLSQREDPNSIMENRTKFNIDVVSAHYKNRAFTIQIRYYFPEDYYEDDLPFCIVQGAPFLTSARRKKPQRTAESKKRKKIQRLIDEKRARLQEIHGSNTAIQVPVPQSTQPVSTLEDFSNGLRELIYFVALLPQEDKQRAIDMALRTLVQNDKDI</sequence>
<evidence type="ECO:0000313" key="3">
    <source>
        <dbReference type="Proteomes" id="UP000006671"/>
    </source>
</evidence>
<dbReference type="OMA" id="MENRTKF"/>
<dbReference type="RefSeq" id="XP_002674794.1">
    <property type="nucleotide sequence ID" value="XM_002674748.1"/>
</dbReference>
<proteinExistence type="predicted"/>
<dbReference type="AlphaFoldDB" id="D2VME9"/>
<dbReference type="GeneID" id="8862669"/>
<feature type="compositionally biased region" description="Low complexity" evidence="1">
    <location>
        <begin position="126"/>
        <end position="137"/>
    </location>
</feature>
<dbReference type="OrthoDB" id="10416276at2759"/>
<dbReference type="Proteomes" id="UP000006671">
    <property type="component" value="Unassembled WGS sequence"/>
</dbReference>